<name>A0A2P2JQH1_RHIMU</name>
<dbReference type="AlphaFoldDB" id="A0A2P2JQH1"/>
<organism evidence="1">
    <name type="scientific">Rhizophora mucronata</name>
    <name type="common">Asiatic mangrove</name>
    <dbReference type="NCBI Taxonomy" id="61149"/>
    <lineage>
        <taxon>Eukaryota</taxon>
        <taxon>Viridiplantae</taxon>
        <taxon>Streptophyta</taxon>
        <taxon>Embryophyta</taxon>
        <taxon>Tracheophyta</taxon>
        <taxon>Spermatophyta</taxon>
        <taxon>Magnoliopsida</taxon>
        <taxon>eudicotyledons</taxon>
        <taxon>Gunneridae</taxon>
        <taxon>Pentapetalae</taxon>
        <taxon>rosids</taxon>
        <taxon>fabids</taxon>
        <taxon>Malpighiales</taxon>
        <taxon>Rhizophoraceae</taxon>
        <taxon>Rhizophora</taxon>
    </lineage>
</organism>
<sequence>MWDYFIAFFFNVQMREMILVLIKFTTKFISSSLLLLLSKLDA</sequence>
<accession>A0A2P2JQH1</accession>
<dbReference type="EMBL" id="GGEC01015222">
    <property type="protein sequence ID" value="MBW95705.1"/>
    <property type="molecule type" value="Transcribed_RNA"/>
</dbReference>
<protein>
    <submittedName>
        <fullName evidence="1">Uncharacterized protein</fullName>
    </submittedName>
</protein>
<proteinExistence type="predicted"/>
<evidence type="ECO:0000313" key="1">
    <source>
        <dbReference type="EMBL" id="MBW95705.1"/>
    </source>
</evidence>
<reference evidence="1" key="1">
    <citation type="submission" date="2018-02" db="EMBL/GenBank/DDBJ databases">
        <title>Rhizophora mucronata_Transcriptome.</title>
        <authorList>
            <person name="Meera S.P."/>
            <person name="Sreeshan A."/>
            <person name="Augustine A."/>
        </authorList>
    </citation>
    <scope>NUCLEOTIDE SEQUENCE</scope>
    <source>
        <tissue evidence="1">Leaf</tissue>
    </source>
</reference>